<protein>
    <recommendedName>
        <fullName evidence="4">2-dehydro-3-deoxyphosphooctonate aldolase</fullName>
    </recommendedName>
</protein>
<accession>A0A259U4M1</accession>
<evidence type="ECO:0000256" key="1">
    <source>
        <dbReference type="SAM" id="MobiDB-lite"/>
    </source>
</evidence>
<keyword evidence="3" id="KW-1185">Reference proteome</keyword>
<evidence type="ECO:0008006" key="4">
    <source>
        <dbReference type="Google" id="ProtNLM"/>
    </source>
</evidence>
<dbReference type="Proteomes" id="UP000216446">
    <property type="component" value="Unassembled WGS sequence"/>
</dbReference>
<comment type="caution">
    <text evidence="2">The sequence shown here is derived from an EMBL/GenBank/DDBJ whole genome shotgun (WGS) entry which is preliminary data.</text>
</comment>
<dbReference type="EMBL" id="MQWB01000001">
    <property type="protein sequence ID" value="OZC04774.1"/>
    <property type="molecule type" value="Genomic_DNA"/>
</dbReference>
<feature type="compositionally biased region" description="Polar residues" evidence="1">
    <location>
        <begin position="9"/>
        <end position="21"/>
    </location>
</feature>
<evidence type="ECO:0000313" key="3">
    <source>
        <dbReference type="Proteomes" id="UP000216446"/>
    </source>
</evidence>
<dbReference type="AlphaFoldDB" id="A0A259U4M1"/>
<name>A0A259U4M1_9BACT</name>
<organism evidence="2 3">
    <name type="scientific">Rubricoccus marinus</name>
    <dbReference type="NCBI Taxonomy" id="716817"/>
    <lineage>
        <taxon>Bacteria</taxon>
        <taxon>Pseudomonadati</taxon>
        <taxon>Rhodothermota</taxon>
        <taxon>Rhodothermia</taxon>
        <taxon>Rhodothermales</taxon>
        <taxon>Rubricoccaceae</taxon>
        <taxon>Rubricoccus</taxon>
    </lineage>
</organism>
<sequence>MASCAGPSRSVSSGAFGTSEENPIRVAGLADGGPSSERAYLDRLRGPNNEAVEYTRIRNCCAFRTPRGIMDTGLLDVYEVTYPGLDAPVLLYLNMYDPPQGELIAPEGFTLAG</sequence>
<gene>
    <name evidence="2" type="ORF">BSZ36_15730</name>
</gene>
<dbReference type="InParanoid" id="A0A259U4M1"/>
<proteinExistence type="predicted"/>
<feature type="region of interest" description="Disordered" evidence="1">
    <location>
        <begin position="1"/>
        <end position="33"/>
    </location>
</feature>
<evidence type="ECO:0000313" key="2">
    <source>
        <dbReference type="EMBL" id="OZC04774.1"/>
    </source>
</evidence>
<reference evidence="2 3" key="1">
    <citation type="submission" date="2016-11" db="EMBL/GenBank/DDBJ databases">
        <title>Study of marine rhodopsin-containing bacteria.</title>
        <authorList>
            <person name="Yoshizawa S."/>
            <person name="Kumagai Y."/>
            <person name="Kogure K."/>
        </authorList>
    </citation>
    <scope>NUCLEOTIDE SEQUENCE [LARGE SCALE GENOMIC DNA]</scope>
    <source>
        <strain evidence="2 3">SG-29</strain>
    </source>
</reference>